<protein>
    <recommendedName>
        <fullName evidence="2">MurNAc-LAA domain-containing protein</fullName>
    </recommendedName>
</protein>
<dbReference type="GO" id="GO:0009253">
    <property type="term" value="P:peptidoglycan catabolic process"/>
    <property type="evidence" value="ECO:0007669"/>
    <property type="project" value="InterPro"/>
</dbReference>
<proteinExistence type="predicted"/>
<accession>A0A1F7RNJ0</accession>
<dbReference type="SUPFAM" id="SSF53187">
    <property type="entry name" value="Zn-dependent exopeptidases"/>
    <property type="match status" value="1"/>
</dbReference>
<dbReference type="EMBL" id="MGDB01000015">
    <property type="protein sequence ID" value="OGL43021.1"/>
    <property type="molecule type" value="Genomic_DNA"/>
</dbReference>
<evidence type="ECO:0000259" key="2">
    <source>
        <dbReference type="SMART" id="SM00646"/>
    </source>
</evidence>
<dbReference type="AlphaFoldDB" id="A0A1F7RNJ0"/>
<dbReference type="GO" id="GO:0008745">
    <property type="term" value="F:N-acetylmuramoyl-L-alanine amidase activity"/>
    <property type="evidence" value="ECO:0007669"/>
    <property type="project" value="InterPro"/>
</dbReference>
<dbReference type="SMART" id="SM00646">
    <property type="entry name" value="Ami_3"/>
    <property type="match status" value="1"/>
</dbReference>
<dbReference type="Proteomes" id="UP000178526">
    <property type="component" value="Unassembled WGS sequence"/>
</dbReference>
<dbReference type="PANTHER" id="PTHR30404:SF0">
    <property type="entry name" value="N-ACETYLMURAMOYL-L-ALANINE AMIDASE AMIC"/>
    <property type="match status" value="1"/>
</dbReference>
<dbReference type="InterPro" id="IPR050695">
    <property type="entry name" value="N-acetylmuramoyl_amidase_3"/>
</dbReference>
<sequence length="416" mass="46232">MRRFFILALLILLSLVIVVFVNLSQQHSISEAHAGTTGNKKKYENGNVEVAAKKGLVRVTNIRKYSSENYTRIAIDLEKEVRFEQHRLKNPDRMYVDLYGTYLDPSLKNKPISIGDGILKKIRPGYFSPTTVRIVIDLDSLESFKVFGLKSPDRIVIDLYGKGEVLTKKDSNGTVQEKVRPLTLPEQLGLKVKLVVIDPGHGGKDTGAIGGTGLTEKEIVLDVAKRLKKILEANFDWDVVLTRDSDVFIPLEERIAIANAKKADLFISIHANASKRREAKGIETYFLNLSSNPDAMEVAARENAVSLKNISDLQKILNELLLNSKVNESSRLAGAVQKNLVETLNGSFSETKDLGVKPGPFYVLIGAKMPSILVEVSFITNPHEETLLKSDDYREKITEGIFSGVKSYVKSLMTSL</sequence>
<dbReference type="Gene3D" id="2.60.40.3500">
    <property type="match status" value="1"/>
</dbReference>
<dbReference type="GO" id="GO:0030288">
    <property type="term" value="C:outer membrane-bounded periplasmic space"/>
    <property type="evidence" value="ECO:0007669"/>
    <property type="project" value="TreeGrafter"/>
</dbReference>
<evidence type="ECO:0000256" key="1">
    <source>
        <dbReference type="ARBA" id="ARBA00022801"/>
    </source>
</evidence>
<evidence type="ECO:0000313" key="3">
    <source>
        <dbReference type="EMBL" id="OGL43021.1"/>
    </source>
</evidence>
<dbReference type="Gene3D" id="3.40.630.40">
    <property type="entry name" value="Zn-dependent exopeptidases"/>
    <property type="match status" value="1"/>
</dbReference>
<dbReference type="InterPro" id="IPR021731">
    <property type="entry name" value="AMIN_dom"/>
</dbReference>
<evidence type="ECO:0000313" key="4">
    <source>
        <dbReference type="Proteomes" id="UP000178526"/>
    </source>
</evidence>
<feature type="domain" description="MurNAc-LAA" evidence="2">
    <location>
        <begin position="255"/>
        <end position="406"/>
    </location>
</feature>
<keyword evidence="1" id="KW-0378">Hydrolase</keyword>
<dbReference type="FunFam" id="3.40.630.40:FF:000005">
    <property type="entry name" value="N-acetylmuramoyl-L-alanine amidase (AmiA)"/>
    <property type="match status" value="1"/>
</dbReference>
<dbReference type="Pfam" id="PF01520">
    <property type="entry name" value="Amidase_3"/>
    <property type="match status" value="1"/>
</dbReference>
<organism evidence="3 4">
    <name type="scientific">Candidatus Schekmanbacteria bacterium GWA2_38_11</name>
    <dbReference type="NCBI Taxonomy" id="1817876"/>
    <lineage>
        <taxon>Bacteria</taxon>
        <taxon>Candidatus Schekmaniibacteriota</taxon>
    </lineage>
</organism>
<dbReference type="InterPro" id="IPR002508">
    <property type="entry name" value="MurNAc-LAA_cat"/>
</dbReference>
<dbReference type="CDD" id="cd02696">
    <property type="entry name" value="MurNAc-LAA"/>
    <property type="match status" value="1"/>
</dbReference>
<gene>
    <name evidence="3" type="ORF">A2042_07370</name>
</gene>
<comment type="caution">
    <text evidence="3">The sequence shown here is derived from an EMBL/GenBank/DDBJ whole genome shotgun (WGS) entry which is preliminary data.</text>
</comment>
<dbReference type="Pfam" id="PF11741">
    <property type="entry name" value="AMIN"/>
    <property type="match status" value="1"/>
</dbReference>
<name>A0A1F7RNJ0_9BACT</name>
<dbReference type="PANTHER" id="PTHR30404">
    <property type="entry name" value="N-ACETYLMURAMOYL-L-ALANINE AMIDASE"/>
    <property type="match status" value="1"/>
</dbReference>
<reference evidence="3 4" key="1">
    <citation type="journal article" date="2016" name="Nat. Commun.">
        <title>Thousands of microbial genomes shed light on interconnected biogeochemical processes in an aquifer system.</title>
        <authorList>
            <person name="Anantharaman K."/>
            <person name="Brown C.T."/>
            <person name="Hug L.A."/>
            <person name="Sharon I."/>
            <person name="Castelle C.J."/>
            <person name="Probst A.J."/>
            <person name="Thomas B.C."/>
            <person name="Singh A."/>
            <person name="Wilkins M.J."/>
            <person name="Karaoz U."/>
            <person name="Brodie E.L."/>
            <person name="Williams K.H."/>
            <person name="Hubbard S.S."/>
            <person name="Banfield J.F."/>
        </authorList>
    </citation>
    <scope>NUCLEOTIDE SEQUENCE [LARGE SCALE GENOMIC DNA]</scope>
</reference>